<comment type="caution">
    <text evidence="2">The sequence shown here is derived from an EMBL/GenBank/DDBJ whole genome shotgun (WGS) entry which is preliminary data.</text>
</comment>
<proteinExistence type="predicted"/>
<feature type="region of interest" description="Disordered" evidence="1">
    <location>
        <begin position="128"/>
        <end position="148"/>
    </location>
</feature>
<feature type="region of interest" description="Disordered" evidence="1">
    <location>
        <begin position="160"/>
        <end position="246"/>
    </location>
</feature>
<reference evidence="2" key="1">
    <citation type="submission" date="2020-11" db="EMBL/GenBank/DDBJ databases">
        <authorList>
            <consortium name="DOE Joint Genome Institute"/>
            <person name="Ahrendt S."/>
            <person name="Riley R."/>
            <person name="Andreopoulos W."/>
            <person name="Labutti K."/>
            <person name="Pangilinan J."/>
            <person name="Ruiz-Duenas F.J."/>
            <person name="Barrasa J.M."/>
            <person name="Sanchez-Garcia M."/>
            <person name="Camarero S."/>
            <person name="Miyauchi S."/>
            <person name="Serrano A."/>
            <person name="Linde D."/>
            <person name="Babiker R."/>
            <person name="Drula E."/>
            <person name="Ayuso-Fernandez I."/>
            <person name="Pacheco R."/>
            <person name="Padilla G."/>
            <person name="Ferreira P."/>
            <person name="Barriuso J."/>
            <person name="Kellner H."/>
            <person name="Castanera R."/>
            <person name="Alfaro M."/>
            <person name="Ramirez L."/>
            <person name="Pisabarro A.G."/>
            <person name="Kuo A."/>
            <person name="Tritt A."/>
            <person name="Lipzen A."/>
            <person name="He G."/>
            <person name="Yan M."/>
            <person name="Ng V."/>
            <person name="Cullen D."/>
            <person name="Martin F."/>
            <person name="Rosso M.-N."/>
            <person name="Henrissat B."/>
            <person name="Hibbett D."/>
            <person name="Martinez A.T."/>
            <person name="Grigoriev I.V."/>
        </authorList>
    </citation>
    <scope>NUCLEOTIDE SEQUENCE</scope>
    <source>
        <strain evidence="2">AH 40177</strain>
    </source>
</reference>
<evidence type="ECO:0000313" key="3">
    <source>
        <dbReference type="Proteomes" id="UP000772434"/>
    </source>
</evidence>
<dbReference type="Proteomes" id="UP000772434">
    <property type="component" value="Unassembled WGS sequence"/>
</dbReference>
<organism evidence="2 3">
    <name type="scientific">Rhodocollybia butyracea</name>
    <dbReference type="NCBI Taxonomy" id="206335"/>
    <lineage>
        <taxon>Eukaryota</taxon>
        <taxon>Fungi</taxon>
        <taxon>Dikarya</taxon>
        <taxon>Basidiomycota</taxon>
        <taxon>Agaricomycotina</taxon>
        <taxon>Agaricomycetes</taxon>
        <taxon>Agaricomycetidae</taxon>
        <taxon>Agaricales</taxon>
        <taxon>Marasmiineae</taxon>
        <taxon>Omphalotaceae</taxon>
        <taxon>Rhodocollybia</taxon>
    </lineage>
</organism>
<dbReference type="AlphaFoldDB" id="A0A9P5PEK0"/>
<gene>
    <name evidence="2" type="ORF">BDP27DRAFT_1452049</name>
</gene>
<feature type="region of interest" description="Disordered" evidence="1">
    <location>
        <begin position="22"/>
        <end position="46"/>
    </location>
</feature>
<name>A0A9P5PEK0_9AGAR</name>
<feature type="compositionally biased region" description="Basic and acidic residues" evidence="1">
    <location>
        <begin position="27"/>
        <end position="46"/>
    </location>
</feature>
<protein>
    <submittedName>
        <fullName evidence="2">Uncharacterized protein</fullName>
    </submittedName>
</protein>
<evidence type="ECO:0000313" key="2">
    <source>
        <dbReference type="EMBL" id="KAF9061854.1"/>
    </source>
</evidence>
<accession>A0A9P5PEK0</accession>
<keyword evidence="3" id="KW-1185">Reference proteome</keyword>
<dbReference type="EMBL" id="JADNRY010000189">
    <property type="protein sequence ID" value="KAF9061854.1"/>
    <property type="molecule type" value="Genomic_DNA"/>
</dbReference>
<evidence type="ECO:0000256" key="1">
    <source>
        <dbReference type="SAM" id="MobiDB-lite"/>
    </source>
</evidence>
<feature type="compositionally biased region" description="Polar residues" evidence="1">
    <location>
        <begin position="236"/>
        <end position="246"/>
    </location>
</feature>
<feature type="compositionally biased region" description="Polar residues" evidence="1">
    <location>
        <begin position="201"/>
        <end position="211"/>
    </location>
</feature>
<sequence>MATRGATVQVPAYLIPQTRIEQRKKKETAAAKKEQDKLEAENKLEEKHRVSTGRIATFLDSQADMDANISTINPDTKVVLKSRQAPCKSRSTAAHIEDTVIPNNDQHSLGIAGSSDVDMVDRIGDTSDKDPAFVASSDNFSSDEDEQERLLREQLEAVKRAKKDRKKAEKVQVQNDVAGLQVKPPVAPVVPPANTRKRLDTSSSGSENPSGKRTKPNEVGGERALLWLSGKCEKQPINSQNINTNH</sequence>